<protein>
    <submittedName>
        <fullName evidence="2">Uncharacterized protein</fullName>
    </submittedName>
</protein>
<evidence type="ECO:0000256" key="1">
    <source>
        <dbReference type="ARBA" id="ARBA00006484"/>
    </source>
</evidence>
<dbReference type="PRINTS" id="PR00080">
    <property type="entry name" value="SDRFAMILY"/>
</dbReference>
<dbReference type="Gene3D" id="3.40.50.720">
    <property type="entry name" value="NAD(P)-binding Rossmann-like Domain"/>
    <property type="match status" value="1"/>
</dbReference>
<dbReference type="InterPro" id="IPR002347">
    <property type="entry name" value="SDR_fam"/>
</dbReference>
<dbReference type="EMBL" id="LYOZ01000030">
    <property type="protein sequence ID" value="OCH97567.1"/>
    <property type="molecule type" value="Genomic_DNA"/>
</dbReference>
<comment type="similarity">
    <text evidence="1">Belongs to the short-chain dehydrogenases/reductases (SDR) family.</text>
</comment>
<evidence type="ECO:0000313" key="3">
    <source>
        <dbReference type="Proteomes" id="UP000093336"/>
    </source>
</evidence>
<proteinExistence type="inferred from homology"/>
<dbReference type="PRINTS" id="PR00081">
    <property type="entry name" value="GDHRDH"/>
</dbReference>
<gene>
    <name evidence="2" type="ORF">A8135_13820</name>
</gene>
<dbReference type="InterPro" id="IPR036291">
    <property type="entry name" value="NAD(P)-bd_dom_sf"/>
</dbReference>
<sequence length="271" mass="28633">MTPANFALNFALENQVIIITGAAGYLGEAISKGVAASGGIPILCGRTINSLNKLSEDIQSMGKKALAFCLDVTQVEECQKLILHISKMFGRLDGIVNCAHSGRTGTIESALPQDFDLAQKVHVAGPFFLVQAALELLKNTAKNKKGGTSIVNIASMYGQVSPDPGIYGNSGSNNPPYYGAAKAGLIQLTRYLATHLGPYNIRVNSLCPGPFPPDEIKENNPAFHEKLCIKNPLGRIGEANEVAGPVIFLLSAASSYVTGANLAVDGGWTCW</sequence>
<name>A0ABX2XSG6_9GAMM</name>
<reference evidence="2 3" key="1">
    <citation type="submission" date="2016-05" db="EMBL/GenBank/DDBJ databases">
        <authorList>
            <person name="Prochazka B."/>
            <person name="Indra A."/>
            <person name="Hasenberger P."/>
            <person name="Blaschitz M."/>
            <person name="Wagner L."/>
            <person name="Wewalka G."/>
            <person name="Sorschag S."/>
            <person name="Schmid D."/>
            <person name="Ruppitsch W."/>
        </authorList>
    </citation>
    <scope>NUCLEOTIDE SEQUENCE [LARGE SCALE GENOMIC DNA]</scope>
    <source>
        <strain evidence="2 3">974010_12</strain>
    </source>
</reference>
<dbReference type="Pfam" id="PF13561">
    <property type="entry name" value="adh_short_C2"/>
    <property type="match status" value="1"/>
</dbReference>
<dbReference type="RefSeq" id="WP_065620955.1">
    <property type="nucleotide sequence ID" value="NZ_LYOZ01000030.1"/>
</dbReference>
<dbReference type="SUPFAM" id="SSF51735">
    <property type="entry name" value="NAD(P)-binding Rossmann-fold domains"/>
    <property type="match status" value="1"/>
</dbReference>
<comment type="caution">
    <text evidence="2">The sequence shown here is derived from an EMBL/GenBank/DDBJ whole genome shotgun (WGS) entry which is preliminary data.</text>
</comment>
<dbReference type="PANTHER" id="PTHR42760:SF40">
    <property type="entry name" value="3-OXOACYL-[ACYL-CARRIER-PROTEIN] REDUCTASE, CHLOROPLASTIC"/>
    <property type="match status" value="1"/>
</dbReference>
<evidence type="ECO:0000313" key="2">
    <source>
        <dbReference type="EMBL" id="OCH97567.1"/>
    </source>
</evidence>
<dbReference type="PANTHER" id="PTHR42760">
    <property type="entry name" value="SHORT-CHAIN DEHYDROGENASES/REDUCTASES FAMILY MEMBER"/>
    <property type="match status" value="1"/>
</dbReference>
<keyword evidence="3" id="KW-1185">Reference proteome</keyword>
<organism evidence="2 3">
    <name type="scientific">Legionella jamestowniensis</name>
    <dbReference type="NCBI Taxonomy" id="455"/>
    <lineage>
        <taxon>Bacteria</taxon>
        <taxon>Pseudomonadati</taxon>
        <taxon>Pseudomonadota</taxon>
        <taxon>Gammaproteobacteria</taxon>
        <taxon>Legionellales</taxon>
        <taxon>Legionellaceae</taxon>
        <taxon>Legionella</taxon>
    </lineage>
</organism>
<dbReference type="Proteomes" id="UP000093336">
    <property type="component" value="Unassembled WGS sequence"/>
</dbReference>
<accession>A0ABX2XSG6</accession>